<keyword evidence="1" id="KW-0472">Membrane</keyword>
<dbReference type="Proteomes" id="UP001605036">
    <property type="component" value="Unassembled WGS sequence"/>
</dbReference>
<dbReference type="AlphaFoldDB" id="A0ABD1YYR7"/>
<keyword evidence="1" id="KW-1133">Transmembrane helix</keyword>
<organism evidence="2 3">
    <name type="scientific">Riccia fluitans</name>
    <dbReference type="NCBI Taxonomy" id="41844"/>
    <lineage>
        <taxon>Eukaryota</taxon>
        <taxon>Viridiplantae</taxon>
        <taxon>Streptophyta</taxon>
        <taxon>Embryophyta</taxon>
        <taxon>Marchantiophyta</taxon>
        <taxon>Marchantiopsida</taxon>
        <taxon>Marchantiidae</taxon>
        <taxon>Marchantiales</taxon>
        <taxon>Ricciaceae</taxon>
        <taxon>Riccia</taxon>
    </lineage>
</organism>
<gene>
    <name evidence="2" type="ORF">R1flu_006336</name>
</gene>
<feature type="transmembrane region" description="Helical" evidence="1">
    <location>
        <begin position="27"/>
        <end position="49"/>
    </location>
</feature>
<protein>
    <submittedName>
        <fullName evidence="2">Uncharacterized protein</fullName>
    </submittedName>
</protein>
<reference evidence="2 3" key="1">
    <citation type="submission" date="2024-09" db="EMBL/GenBank/DDBJ databases">
        <title>Chromosome-scale assembly of Riccia fluitans.</title>
        <authorList>
            <person name="Paukszto L."/>
            <person name="Sawicki J."/>
            <person name="Karawczyk K."/>
            <person name="Piernik-Szablinska J."/>
            <person name="Szczecinska M."/>
            <person name="Mazdziarz M."/>
        </authorList>
    </citation>
    <scope>NUCLEOTIDE SEQUENCE [LARGE SCALE GENOMIC DNA]</scope>
    <source>
        <strain evidence="2">Rf_01</strain>
        <tissue evidence="2">Aerial parts of the thallus</tissue>
    </source>
</reference>
<accession>A0ABD1YYR7</accession>
<proteinExistence type="predicted"/>
<keyword evidence="3" id="KW-1185">Reference proteome</keyword>
<sequence>MSNKIRVKLGYHRMAPPTTKLAMADNILVWPVGVLTSVSVVVEGIHLIFSLQVIEMDDPDCTQLILGRTWQKGAWAIIDMHEEVPWIILVVEVKLVPLTDKEKQNELKKYLKSIKRKTKLGAPPQIPTYPETINFWEDQFGVLGTPKQIVETLAEQVV</sequence>
<dbReference type="EMBL" id="JBHFFA010000003">
    <property type="protein sequence ID" value="KAL2634857.1"/>
    <property type="molecule type" value="Genomic_DNA"/>
</dbReference>
<name>A0ABD1YYR7_9MARC</name>
<keyword evidence="1" id="KW-0812">Transmembrane</keyword>
<evidence type="ECO:0000313" key="3">
    <source>
        <dbReference type="Proteomes" id="UP001605036"/>
    </source>
</evidence>
<comment type="caution">
    <text evidence="2">The sequence shown here is derived from an EMBL/GenBank/DDBJ whole genome shotgun (WGS) entry which is preliminary data.</text>
</comment>
<evidence type="ECO:0000313" key="2">
    <source>
        <dbReference type="EMBL" id="KAL2634857.1"/>
    </source>
</evidence>
<evidence type="ECO:0000256" key="1">
    <source>
        <dbReference type="SAM" id="Phobius"/>
    </source>
</evidence>